<evidence type="ECO:0000256" key="1">
    <source>
        <dbReference type="ARBA" id="ARBA00008005"/>
    </source>
</evidence>
<dbReference type="EMBL" id="LR796231">
    <property type="protein sequence ID" value="CAB4128213.1"/>
    <property type="molecule type" value="Genomic_DNA"/>
</dbReference>
<evidence type="ECO:0000313" key="10">
    <source>
        <dbReference type="EMBL" id="CAB4128213.1"/>
    </source>
</evidence>
<organism evidence="10">
    <name type="scientific">uncultured Caudovirales phage</name>
    <dbReference type="NCBI Taxonomy" id="2100421"/>
    <lineage>
        <taxon>Viruses</taxon>
        <taxon>Duplodnaviria</taxon>
        <taxon>Heunggongvirae</taxon>
        <taxon>Uroviricota</taxon>
        <taxon>Caudoviricetes</taxon>
        <taxon>Peduoviridae</taxon>
        <taxon>Maltschvirus</taxon>
        <taxon>Maltschvirus maltsch</taxon>
    </lineage>
</organism>
<name>A0A6J5L4K4_9CAUD</name>
<comment type="similarity">
    <text evidence="1">Belongs to the myoviridae tail sheath protein family.</text>
</comment>
<dbReference type="Gene3D" id="3.40.50.11780">
    <property type="match status" value="2"/>
</dbReference>
<keyword evidence="7" id="KW-1160">Virus entry into host cell</keyword>
<evidence type="ECO:0000256" key="8">
    <source>
        <dbReference type="SAM" id="MobiDB-lite"/>
    </source>
</evidence>
<dbReference type="GO" id="GO:0099000">
    <property type="term" value="P:symbiont genome ejection through host cell envelope, contractile tail mechanism"/>
    <property type="evidence" value="ECO:0007669"/>
    <property type="project" value="UniProtKB-KW"/>
</dbReference>
<keyword evidence="5" id="KW-0946">Virion</keyword>
<proteinExistence type="inferred from homology"/>
<evidence type="ECO:0000256" key="2">
    <source>
        <dbReference type="ARBA" id="ARBA00022595"/>
    </source>
</evidence>
<dbReference type="InterPro" id="IPR052042">
    <property type="entry name" value="Tail_sheath_structural"/>
</dbReference>
<evidence type="ECO:0000313" key="11">
    <source>
        <dbReference type="EMBL" id="CAB5219007.1"/>
    </source>
</evidence>
<protein>
    <submittedName>
        <fullName evidence="10">Tail sheath protein</fullName>
    </submittedName>
</protein>
<dbReference type="GO" id="GO:0098027">
    <property type="term" value="C:virus tail, sheath"/>
    <property type="evidence" value="ECO:0007669"/>
    <property type="project" value="UniProtKB-KW"/>
</dbReference>
<keyword evidence="2" id="KW-1162">Viral penetration into host cytoplasm</keyword>
<keyword evidence="5" id="KW-1229">Viral tail sheath protein</keyword>
<evidence type="ECO:0000256" key="7">
    <source>
        <dbReference type="ARBA" id="ARBA00023296"/>
    </source>
</evidence>
<evidence type="ECO:0000256" key="5">
    <source>
        <dbReference type="ARBA" id="ARBA00023003"/>
    </source>
</evidence>
<reference evidence="10" key="1">
    <citation type="submission" date="2020-04" db="EMBL/GenBank/DDBJ databases">
        <authorList>
            <person name="Chiriac C."/>
            <person name="Salcher M."/>
            <person name="Ghai R."/>
            <person name="Kavagutti S V."/>
        </authorList>
    </citation>
    <scope>NUCLEOTIDE SEQUENCE</scope>
</reference>
<evidence type="ECO:0000256" key="3">
    <source>
        <dbReference type="ARBA" id="ARBA00022732"/>
    </source>
</evidence>
<gene>
    <name evidence="10" type="ORF">UFOVP113_27</name>
    <name evidence="11" type="ORF">UFOVP225_14</name>
</gene>
<evidence type="ECO:0000256" key="6">
    <source>
        <dbReference type="ARBA" id="ARBA00023009"/>
    </source>
</evidence>
<accession>A0A6J5L4K4</accession>
<keyword evidence="4" id="KW-1242">Viral contractile tail ejection system</keyword>
<dbReference type="PANTHER" id="PTHR35861:SF1">
    <property type="entry name" value="PHAGE TAIL SHEATH PROTEIN"/>
    <property type="match status" value="1"/>
</dbReference>
<keyword evidence="3" id="KW-1227">Viral tail protein</keyword>
<evidence type="ECO:0000256" key="4">
    <source>
        <dbReference type="ARBA" id="ARBA00022766"/>
    </source>
</evidence>
<feature type="compositionally biased region" description="Polar residues" evidence="8">
    <location>
        <begin position="195"/>
        <end position="205"/>
    </location>
</feature>
<evidence type="ECO:0000259" key="9">
    <source>
        <dbReference type="Pfam" id="PF17482"/>
    </source>
</evidence>
<dbReference type="InterPro" id="IPR020287">
    <property type="entry name" value="Tail_sheath_C"/>
</dbReference>
<dbReference type="EMBL" id="LR798275">
    <property type="protein sequence ID" value="CAB5219007.1"/>
    <property type="molecule type" value="Genomic_DNA"/>
</dbReference>
<dbReference type="Pfam" id="PF17482">
    <property type="entry name" value="Phage_sheath_1C"/>
    <property type="match status" value="1"/>
</dbReference>
<dbReference type="PANTHER" id="PTHR35861">
    <property type="match status" value="1"/>
</dbReference>
<feature type="domain" description="Tail sheath protein C-terminal" evidence="9">
    <location>
        <begin position="394"/>
        <end position="493"/>
    </location>
</feature>
<sequence>MAYLRPGVYIEETLNPNPPIVGPNSDSVAAFVGSADKGPVAATLVTSWSQFTSLYGTWGATASRNKLITAVYMFFANGGSRCYVKRVTAGTPVIATRSFLDTNVTPAATLIVNALNAGSWGNNIWIGIANSAITGYFDLTVYYGDTTSKGTAVERFTDITMKNSDARYAISVINGSSSYISVADSSPSDTHESTDNPAPTGTNGSVPVELATGNDGTAPTDANLVSALPAFDLVTQSLILNLPGVTGTTDVNGAITYAAGRGDVFIVVDALDDTVSAQLTRAAAYTSTSYAAVYYPNLVIPDPVSNAANAVTTVPNGAAVIGRYVATDASRGVFKSPAGLEARLSGVVSVAQLTNSDLDTLNSASAPVNAIRYVPGSGIVVMGARTLKPGYADRYVSVRRSLIYIKKSLEEMTGFAIFEPNDERLWNRISSTVETFLTDFWSQGGLRGQTPADSFYVKCDVENNTINQIENGEVVVEVGVALQRPAEFVVIRISQYDSGAVVTIS</sequence>
<feature type="region of interest" description="Disordered" evidence="8">
    <location>
        <begin position="183"/>
        <end position="213"/>
    </location>
</feature>
<keyword evidence="6" id="KW-1171">Viral genome ejection through host cell envelope</keyword>